<sequence>MIKIKEKVLNIICWILSPTGYEYDKQLKKVAEDNRGEQK</sequence>
<accession>A0A0F9V0I2</accession>
<name>A0A0F9V0I2_9ZZZZ</name>
<dbReference type="AlphaFoldDB" id="A0A0F9V0I2"/>
<reference evidence="1" key="1">
    <citation type="journal article" date="2015" name="Nature">
        <title>Complex archaea that bridge the gap between prokaryotes and eukaryotes.</title>
        <authorList>
            <person name="Spang A."/>
            <person name="Saw J.H."/>
            <person name="Jorgensen S.L."/>
            <person name="Zaremba-Niedzwiedzka K."/>
            <person name="Martijn J."/>
            <person name="Lind A.E."/>
            <person name="van Eijk R."/>
            <person name="Schleper C."/>
            <person name="Guy L."/>
            <person name="Ettema T.J."/>
        </authorList>
    </citation>
    <scope>NUCLEOTIDE SEQUENCE</scope>
</reference>
<organism evidence="1">
    <name type="scientific">marine sediment metagenome</name>
    <dbReference type="NCBI Taxonomy" id="412755"/>
    <lineage>
        <taxon>unclassified sequences</taxon>
        <taxon>metagenomes</taxon>
        <taxon>ecological metagenomes</taxon>
    </lineage>
</organism>
<protein>
    <submittedName>
        <fullName evidence="1">Uncharacterized protein</fullName>
    </submittedName>
</protein>
<gene>
    <name evidence="1" type="ORF">LCGC14_0465750</name>
</gene>
<proteinExistence type="predicted"/>
<dbReference type="EMBL" id="LAZR01000485">
    <property type="protein sequence ID" value="KKN67021.1"/>
    <property type="molecule type" value="Genomic_DNA"/>
</dbReference>
<comment type="caution">
    <text evidence="1">The sequence shown here is derived from an EMBL/GenBank/DDBJ whole genome shotgun (WGS) entry which is preliminary data.</text>
</comment>
<evidence type="ECO:0000313" key="1">
    <source>
        <dbReference type="EMBL" id="KKN67021.1"/>
    </source>
</evidence>